<dbReference type="EMBL" id="JWHR01000109">
    <property type="protein sequence ID" value="KHS56712.1"/>
    <property type="molecule type" value="Genomic_DNA"/>
</dbReference>
<organism evidence="1 2">
    <name type="scientific">Terrisporobacter othiniensis</name>
    <dbReference type="NCBI Taxonomy" id="1577792"/>
    <lineage>
        <taxon>Bacteria</taxon>
        <taxon>Bacillati</taxon>
        <taxon>Bacillota</taxon>
        <taxon>Clostridia</taxon>
        <taxon>Peptostreptococcales</taxon>
        <taxon>Peptostreptococcaceae</taxon>
        <taxon>Terrisporobacter</taxon>
    </lineage>
</organism>
<name>A0A0B3W304_9FIRM</name>
<accession>A0A0B3W304</accession>
<evidence type="ECO:0000313" key="1">
    <source>
        <dbReference type="EMBL" id="KHS56712.1"/>
    </source>
</evidence>
<evidence type="ECO:0000313" key="2">
    <source>
        <dbReference type="Proteomes" id="UP000031189"/>
    </source>
</evidence>
<keyword evidence="2" id="KW-1185">Reference proteome</keyword>
<comment type="caution">
    <text evidence="1">The sequence shown here is derived from an EMBL/GenBank/DDBJ whole genome shotgun (WGS) entry which is preliminary data.</text>
</comment>
<dbReference type="Proteomes" id="UP000031189">
    <property type="component" value="Unassembled WGS sequence"/>
</dbReference>
<gene>
    <name evidence="1" type="ORF">QX51_12075</name>
</gene>
<proteinExistence type="predicted"/>
<dbReference type="AlphaFoldDB" id="A0A0B3W304"/>
<sequence length="226" mass="27138">MNKFKEVFQFLDQYGGTSFIADENKNNYDEERYNNITNLKAIAYDEFWKSLFSQISPYLKDRDKKQLYKIQNWKNRNKICNYFTIQIKDAEKLNYASSISIVAGKEGIYVKIEYEYTSKNTVNPVSNHNKYILSLDKWKEIYNVKLDKYYINYEDESGDQRISLNNFMEYNELRTSLEEKIKNNENIKIVIQKEFDKDYILSSNNFELEIAQSINELNFLYEKSIE</sequence>
<reference evidence="1 2" key="1">
    <citation type="submission" date="2014-12" db="EMBL/GenBank/DDBJ databases">
        <title>Draft genome sequence of Terrisporobacter sp. 08-306576, isolated from the blood culture of a bacteremia patient.</title>
        <authorList>
            <person name="Lund L.C."/>
            <person name="Sydenham T.V."/>
            <person name="Hogh S.V."/>
            <person name="Skov M.N."/>
            <person name="Kemp M."/>
            <person name="Justesen U.S."/>
        </authorList>
    </citation>
    <scope>NUCLEOTIDE SEQUENCE [LARGE SCALE GENOMIC DNA]</scope>
    <source>
        <strain evidence="1 2">08-306576</strain>
    </source>
</reference>
<protein>
    <submittedName>
        <fullName evidence="1">Uncharacterized protein</fullName>
    </submittedName>
</protein>
<dbReference type="RefSeq" id="WP_039680163.1">
    <property type="nucleotide sequence ID" value="NZ_JWHR01000109.1"/>
</dbReference>